<protein>
    <submittedName>
        <fullName evidence="1">Uncharacterized protein</fullName>
    </submittedName>
</protein>
<evidence type="ECO:0000313" key="2">
    <source>
        <dbReference type="Proteomes" id="UP000438429"/>
    </source>
</evidence>
<dbReference type="EMBL" id="VEVO01000023">
    <property type="protein sequence ID" value="KAF0022956.1"/>
    <property type="molecule type" value="Genomic_DNA"/>
</dbReference>
<comment type="caution">
    <text evidence="1">The sequence shown here is derived from an EMBL/GenBank/DDBJ whole genome shotgun (WGS) entry which is preliminary data.</text>
</comment>
<sequence length="66" mass="7448">MESSVHVHFIKKTLTCCFLPIRLLPADNMFTRCSDKLAVTRVGTNRHGNDVVTPKPCVIEITFEDT</sequence>
<dbReference type="Proteomes" id="UP000438429">
    <property type="component" value="Unassembled WGS sequence"/>
</dbReference>
<gene>
    <name evidence="1" type="ORF">F2P81_024937</name>
</gene>
<accession>A0A6A4RKD7</accession>
<evidence type="ECO:0000313" key="1">
    <source>
        <dbReference type="EMBL" id="KAF0022956.1"/>
    </source>
</evidence>
<organism evidence="1 2">
    <name type="scientific">Scophthalmus maximus</name>
    <name type="common">Turbot</name>
    <name type="synonym">Psetta maxima</name>
    <dbReference type="NCBI Taxonomy" id="52904"/>
    <lineage>
        <taxon>Eukaryota</taxon>
        <taxon>Metazoa</taxon>
        <taxon>Chordata</taxon>
        <taxon>Craniata</taxon>
        <taxon>Vertebrata</taxon>
        <taxon>Euteleostomi</taxon>
        <taxon>Actinopterygii</taxon>
        <taxon>Neopterygii</taxon>
        <taxon>Teleostei</taxon>
        <taxon>Neoteleostei</taxon>
        <taxon>Acanthomorphata</taxon>
        <taxon>Carangaria</taxon>
        <taxon>Pleuronectiformes</taxon>
        <taxon>Pleuronectoidei</taxon>
        <taxon>Scophthalmidae</taxon>
        <taxon>Scophthalmus</taxon>
    </lineage>
</organism>
<proteinExistence type="predicted"/>
<name>A0A6A4RKD7_SCOMX</name>
<reference evidence="1 2" key="1">
    <citation type="submission" date="2019-06" db="EMBL/GenBank/DDBJ databases">
        <title>Draft genomes of female and male turbot (Scophthalmus maximus).</title>
        <authorList>
            <person name="Xu H."/>
            <person name="Xu X.-W."/>
            <person name="Shao C."/>
            <person name="Chen S."/>
        </authorList>
    </citation>
    <scope>NUCLEOTIDE SEQUENCE [LARGE SCALE GENOMIC DNA]</scope>
    <source>
        <strain evidence="1">Ysfricsl-2016a</strain>
        <tissue evidence="1">Blood</tissue>
    </source>
</reference>
<dbReference type="AlphaFoldDB" id="A0A6A4RKD7"/>